<organism evidence="12 13">
    <name type="scientific">Dermatophagoides pteronyssinus</name>
    <name type="common">European house dust mite</name>
    <dbReference type="NCBI Taxonomy" id="6956"/>
    <lineage>
        <taxon>Eukaryota</taxon>
        <taxon>Metazoa</taxon>
        <taxon>Ecdysozoa</taxon>
        <taxon>Arthropoda</taxon>
        <taxon>Chelicerata</taxon>
        <taxon>Arachnida</taxon>
        <taxon>Acari</taxon>
        <taxon>Acariformes</taxon>
        <taxon>Sarcoptiformes</taxon>
        <taxon>Astigmata</taxon>
        <taxon>Psoroptidia</taxon>
        <taxon>Analgoidea</taxon>
        <taxon>Pyroglyphidae</taxon>
        <taxon>Dermatophagoidinae</taxon>
        <taxon>Dermatophagoides</taxon>
    </lineage>
</organism>
<dbReference type="CDD" id="cd17961">
    <property type="entry name" value="DEADc_DDX56"/>
    <property type="match status" value="1"/>
</dbReference>
<dbReference type="GO" id="GO:0016787">
    <property type="term" value="F:hydrolase activity"/>
    <property type="evidence" value="ECO:0007669"/>
    <property type="project" value="UniProtKB-KW"/>
</dbReference>
<dbReference type="GO" id="GO:0005829">
    <property type="term" value="C:cytosol"/>
    <property type="evidence" value="ECO:0007669"/>
    <property type="project" value="TreeGrafter"/>
</dbReference>
<feature type="domain" description="Helicase ATP-binding" evidence="10">
    <location>
        <begin position="682"/>
        <end position="873"/>
    </location>
</feature>
<dbReference type="InterPro" id="IPR001650">
    <property type="entry name" value="Helicase_C-like"/>
</dbReference>
<feature type="region of interest" description="Disordered" evidence="9">
    <location>
        <begin position="1205"/>
        <end position="1231"/>
    </location>
</feature>
<gene>
    <name evidence="13" type="primary">LOC113795683</name>
</gene>
<keyword evidence="6" id="KW-0694">RNA-binding</keyword>
<accession>A0A6P6Y9S1</accession>
<dbReference type="GO" id="GO:0005524">
    <property type="term" value="F:ATP binding"/>
    <property type="evidence" value="ECO:0007669"/>
    <property type="project" value="UniProtKB-KW"/>
</dbReference>
<evidence type="ECO:0000256" key="3">
    <source>
        <dbReference type="ARBA" id="ARBA00022801"/>
    </source>
</evidence>
<dbReference type="InterPro" id="IPR027417">
    <property type="entry name" value="P-loop_NTPase"/>
</dbReference>
<dbReference type="InterPro" id="IPR050079">
    <property type="entry name" value="DEAD_box_RNA_helicase"/>
</dbReference>
<dbReference type="PROSITE" id="PS51194">
    <property type="entry name" value="HELICASE_CTER"/>
    <property type="match status" value="1"/>
</dbReference>
<keyword evidence="12" id="KW-1185">Reference proteome</keyword>
<evidence type="ECO:0000256" key="8">
    <source>
        <dbReference type="ARBA" id="ARBA00047984"/>
    </source>
</evidence>
<dbReference type="InterPro" id="IPR011545">
    <property type="entry name" value="DEAD/DEAH_box_helicase_dom"/>
</dbReference>
<name>A0A6P6Y9S1_DERPT</name>
<dbReference type="Proteomes" id="UP000515146">
    <property type="component" value="Unplaced"/>
</dbReference>
<evidence type="ECO:0000256" key="5">
    <source>
        <dbReference type="ARBA" id="ARBA00022840"/>
    </source>
</evidence>
<dbReference type="InterPro" id="IPR014001">
    <property type="entry name" value="Helicase_ATP-bd"/>
</dbReference>
<feature type="non-terminal residue" evidence="13">
    <location>
        <position position="1249"/>
    </location>
</feature>
<dbReference type="OMA" id="NIMDISH"/>
<evidence type="ECO:0000313" key="13">
    <source>
        <dbReference type="RefSeq" id="XP_027201691.1"/>
    </source>
</evidence>
<protein>
    <recommendedName>
        <fullName evidence="1">RNA helicase</fullName>
        <ecNumber evidence="1">3.6.4.13</ecNumber>
    </recommendedName>
</protein>
<keyword evidence="4" id="KW-0347">Helicase</keyword>
<evidence type="ECO:0000259" key="11">
    <source>
        <dbReference type="PROSITE" id="PS51194"/>
    </source>
</evidence>
<evidence type="ECO:0000313" key="12">
    <source>
        <dbReference type="Proteomes" id="UP000515146"/>
    </source>
</evidence>
<dbReference type="OrthoDB" id="1191041at2759"/>
<dbReference type="SUPFAM" id="SSF52540">
    <property type="entry name" value="P-loop containing nucleoside triphosphate hydrolases"/>
    <property type="match status" value="1"/>
</dbReference>
<evidence type="ECO:0000256" key="2">
    <source>
        <dbReference type="ARBA" id="ARBA00022741"/>
    </source>
</evidence>
<evidence type="ECO:0000256" key="7">
    <source>
        <dbReference type="ARBA" id="ARBA00038041"/>
    </source>
</evidence>
<dbReference type="PANTHER" id="PTHR47959">
    <property type="entry name" value="ATP-DEPENDENT RNA HELICASE RHLE-RELATED"/>
    <property type="match status" value="1"/>
</dbReference>
<keyword evidence="3" id="KW-0378">Hydrolase</keyword>
<dbReference type="RefSeq" id="XP_027201691.1">
    <property type="nucleotide sequence ID" value="XM_027345890.1"/>
</dbReference>
<reference evidence="13" key="1">
    <citation type="submission" date="2025-08" db="UniProtKB">
        <authorList>
            <consortium name="RefSeq"/>
        </authorList>
    </citation>
    <scope>IDENTIFICATION</scope>
    <source>
        <strain evidence="13">Airmid</strain>
    </source>
</reference>
<dbReference type="Gene3D" id="3.40.50.300">
    <property type="entry name" value="P-loop containing nucleotide triphosphate hydrolases"/>
    <property type="match status" value="2"/>
</dbReference>
<feature type="compositionally biased region" description="Polar residues" evidence="9">
    <location>
        <begin position="1215"/>
        <end position="1229"/>
    </location>
</feature>
<comment type="catalytic activity">
    <reaction evidence="8">
        <text>ATP + H2O = ADP + phosphate + H(+)</text>
        <dbReference type="Rhea" id="RHEA:13065"/>
        <dbReference type="ChEBI" id="CHEBI:15377"/>
        <dbReference type="ChEBI" id="CHEBI:15378"/>
        <dbReference type="ChEBI" id="CHEBI:30616"/>
        <dbReference type="ChEBI" id="CHEBI:43474"/>
        <dbReference type="ChEBI" id="CHEBI:456216"/>
        <dbReference type="EC" id="3.6.4.13"/>
    </reaction>
</comment>
<dbReference type="KEGG" id="dpte:113795683"/>
<keyword evidence="2" id="KW-0547">Nucleotide-binding</keyword>
<dbReference type="AlphaFoldDB" id="A0A6P6Y9S1"/>
<proteinExistence type="inferred from homology"/>
<dbReference type="EC" id="3.6.4.13" evidence="1"/>
<dbReference type="SMART" id="SM00487">
    <property type="entry name" value="DEXDc"/>
    <property type="match status" value="1"/>
</dbReference>
<evidence type="ECO:0000256" key="9">
    <source>
        <dbReference type="SAM" id="MobiDB-lite"/>
    </source>
</evidence>
<evidence type="ECO:0000256" key="4">
    <source>
        <dbReference type="ARBA" id="ARBA00022806"/>
    </source>
</evidence>
<sequence>MYRQIFFQSINRSTRQGYYLSKILCRNFGDNQMMVEQKSSTKQLQMKIENRLKNRIVEIDLGRGPVRSNDLIDQIDVLEESIVKATNIDQIRELIRYNYRQFDTNHVVQLFESIDNIVRYSIDSDSTRYDLLGSKEFEILANRTMKIIRNFEASDSLNTMIILNNLGISNDTVLQQAMMQMIRSWINDYSIDDLYRLVRFMKKQQLDNQNDNCRHSLLQAIQLALPYALKHRIQYKELDFFHARTLMKTVEMIAYFGIDIFGDLNLVEKCLHYLHQQLNHLGPQEWLNILAFIYEMNIRIDEPSSMIAQTIRLIIRDCIDNIRNTDSAILEDLQPRFFVNVMMKIDRYASIYYNRYLFDLIAEHASNHPEKFGLINLYLITRKLGQFRYINHRMLKFFAEQIDNENPDLMSKDSSPISLVNLFHLFSKSSNYHEEIHENFTKLAEKIIQSERFIMETTKFKMNYFYFLQSCLLLNARISENILIEWFGSEYFNKALDVLQSQSKRIIFLKTMAIIYEGLFVQKLIELNEKNADYIRRKLQPFLNEYIELIRNGLECQPRSFEKEQIRLILSKQFEQQQQQQIPIDQIIQINQVTPTGSIIDVEICLEKQKIAIILLNRRNYCRHPSIIDGETKFRIESLNRQNYQSIIIDMEMFQRLTEYERELFLQKEIRRKPTLIQAKAIPLALEGYDILARARTGTGKTGAFTIPILQKILMAKKFATSTTTTTTTASKIRALILAPSKELCNQILQNFSKLIEFCRRDINIMDISHGNLDDKRNFLITEQPDILISTPKKIIEYFQAKILKNLPKQLDFLVIDESDLMFSFGYREDLLKIFEHLSSSKSSNVQHFLMSATLNTDVCELKNLLLNNPVILKLEEPDLPESDKLQQYHIEVFDDEEKFVLINALLKLGLIVGKTIIFVSNIDRCYRLRLFLEQFGIRSCLLNSELPIKSRCSIIEQFNNDNYDIIIASDEKCLTNPNQRKTTTTKTIKRKKLAKTIMGESSVARGIDFKFVSNVINFDFPETIDSYIHRVGRTARGGGGNTDASNDDSCGTVLSFVGPDEHENFQRVCRKFQRRQSSSNETTNVFRPYQFRMNELEAFRYRSRDALRSITTIAIREARLREIRREMLQSKQLQNEFFQKHPKDLKILRFDRPLDVIKSAHGNRSHLKDLPDYIIPKTLQTSVRSKRENRRIEQQAMLNYQPSLSGRKKKRKSMNQMKTKLKNQQNDPLKTFRMNAIQRYKNKKRQKS</sequence>
<evidence type="ECO:0000256" key="6">
    <source>
        <dbReference type="ARBA" id="ARBA00022884"/>
    </source>
</evidence>
<dbReference type="PANTHER" id="PTHR47959:SF21">
    <property type="entry name" value="DEAD-BOX HELICASE 56"/>
    <property type="match status" value="1"/>
</dbReference>
<feature type="domain" description="Helicase C-terminal" evidence="11">
    <location>
        <begin position="905"/>
        <end position="1088"/>
    </location>
</feature>
<dbReference type="PROSITE" id="PS51192">
    <property type="entry name" value="HELICASE_ATP_BIND_1"/>
    <property type="match status" value="1"/>
</dbReference>
<dbReference type="Pfam" id="PF00270">
    <property type="entry name" value="DEAD"/>
    <property type="match status" value="1"/>
</dbReference>
<dbReference type="GO" id="GO:0003724">
    <property type="term" value="F:RNA helicase activity"/>
    <property type="evidence" value="ECO:0007669"/>
    <property type="project" value="UniProtKB-EC"/>
</dbReference>
<keyword evidence="5" id="KW-0067">ATP-binding</keyword>
<dbReference type="Pfam" id="PF00271">
    <property type="entry name" value="Helicase_C"/>
    <property type="match status" value="2"/>
</dbReference>
<evidence type="ECO:0000259" key="10">
    <source>
        <dbReference type="PROSITE" id="PS51192"/>
    </source>
</evidence>
<dbReference type="GO" id="GO:0003723">
    <property type="term" value="F:RNA binding"/>
    <property type="evidence" value="ECO:0007669"/>
    <property type="project" value="UniProtKB-KW"/>
</dbReference>
<dbReference type="InParanoid" id="A0A6P6Y9S1"/>
<dbReference type="SMART" id="SM00490">
    <property type="entry name" value="HELICc"/>
    <property type="match status" value="1"/>
</dbReference>
<dbReference type="CDD" id="cd18787">
    <property type="entry name" value="SF2_C_DEAD"/>
    <property type="match status" value="1"/>
</dbReference>
<comment type="similarity">
    <text evidence="7">Belongs to the DEAD box helicase family. DDX56/DBP9 subfamily.</text>
</comment>
<evidence type="ECO:0000256" key="1">
    <source>
        <dbReference type="ARBA" id="ARBA00012552"/>
    </source>
</evidence>